<feature type="region of interest" description="Disordered" evidence="1">
    <location>
        <begin position="522"/>
        <end position="555"/>
    </location>
</feature>
<accession>A0A941BDY3</accession>
<name>A0A941BDY3_9BURK</name>
<sequence length="659" mass="70874">MTRPSLLQHFDAPEGHVGAFGWLCGYSADAPFMVDATDRFTLTTRHQRAASGRVVLALVLDPGQPRLAWGDVPGVVHLPVYAADALPFNLLHAKVALLGFRCEDAEPGWRLRLIVSTGNWTTQTVEESLDMAWCVEVDHAELQEPDDDARLRCADIAAAADLLIWLRRYFDQRLLVAPVRQSDGPTLALIAGLDDGAAACARVGSGVKPRFLDSRALSLLDQLPDWVAHHAGAKRRSHLVMGSGFYEGHANPDALPSVPAGIVTTLRRNSLLTKTSRVELVVNESGCQAIAASREAIASEGWGLLPPSRAEHLFGADHKRTLHAKFIISWNPSPSNPNLCTSGWLYLGSGNLTNPGFCKAAISKAGNLEAGVVLATGDLALMPDRRDPERSSIAHLLPFEPGSALSDAAVLAAGAEMPERPPAWVAPLVAFLQWQPGPAAPRLFTTDPVPAGIELLDPQGQPCSSEAGAWIWPDPVCPPQACLRCPGQPETWIPVIDEFGRIAPVPLPAMDVQDITSALGAYPAAPEDASPDDDEHLDGPLSARPGAPETAASGAGQYATRQMMQLIDTIARRQVLIPAADWRAWCLRLEQLMILAKDSDTVQRFKRLPFHPLQPLTDDSFRPEHALAGSTGAAQAYLEALHRIAQAWGLPPLHSGGRP</sequence>
<dbReference type="EMBL" id="JAGQDD010000030">
    <property type="protein sequence ID" value="MBQ0933495.1"/>
    <property type="molecule type" value="Genomic_DNA"/>
</dbReference>
<dbReference type="AlphaFoldDB" id="A0A941BDY3"/>
<evidence type="ECO:0000313" key="2">
    <source>
        <dbReference type="EMBL" id="MBQ0933495.1"/>
    </source>
</evidence>
<dbReference type="RefSeq" id="WP_210857160.1">
    <property type="nucleotide sequence ID" value="NZ_JAGQDD010000030.1"/>
</dbReference>
<comment type="caution">
    <text evidence="2">The sequence shown here is derived from an EMBL/GenBank/DDBJ whole genome shotgun (WGS) entry which is preliminary data.</text>
</comment>
<dbReference type="Proteomes" id="UP000676246">
    <property type="component" value="Unassembled WGS sequence"/>
</dbReference>
<organism evidence="2 3">
    <name type="scientific">Ideonella alba</name>
    <dbReference type="NCBI Taxonomy" id="2824118"/>
    <lineage>
        <taxon>Bacteria</taxon>
        <taxon>Pseudomonadati</taxon>
        <taxon>Pseudomonadota</taxon>
        <taxon>Betaproteobacteria</taxon>
        <taxon>Burkholderiales</taxon>
        <taxon>Sphaerotilaceae</taxon>
        <taxon>Ideonella</taxon>
    </lineage>
</organism>
<reference evidence="2 3" key="1">
    <citation type="submission" date="2021-04" db="EMBL/GenBank/DDBJ databases">
        <title>The genome sequence of Ideonella sp. 3Y2.</title>
        <authorList>
            <person name="Liu Y."/>
        </authorList>
    </citation>
    <scope>NUCLEOTIDE SEQUENCE [LARGE SCALE GENOMIC DNA]</scope>
    <source>
        <strain evidence="2 3">3Y2</strain>
    </source>
</reference>
<keyword evidence="3" id="KW-1185">Reference proteome</keyword>
<evidence type="ECO:0000256" key="1">
    <source>
        <dbReference type="SAM" id="MobiDB-lite"/>
    </source>
</evidence>
<proteinExistence type="predicted"/>
<protein>
    <submittedName>
        <fullName evidence="2">Uncharacterized protein</fullName>
    </submittedName>
</protein>
<evidence type="ECO:0000313" key="3">
    <source>
        <dbReference type="Proteomes" id="UP000676246"/>
    </source>
</evidence>
<gene>
    <name evidence="2" type="ORF">KAK03_23720</name>
</gene>